<dbReference type="CDD" id="cd06261">
    <property type="entry name" value="TM_PBP2"/>
    <property type="match status" value="1"/>
</dbReference>
<dbReference type="PANTHER" id="PTHR32243">
    <property type="entry name" value="MALTOSE TRANSPORT SYSTEM PERMEASE-RELATED"/>
    <property type="match status" value="1"/>
</dbReference>
<evidence type="ECO:0000259" key="8">
    <source>
        <dbReference type="PROSITE" id="PS50928"/>
    </source>
</evidence>
<evidence type="ECO:0000256" key="4">
    <source>
        <dbReference type="ARBA" id="ARBA00022692"/>
    </source>
</evidence>
<keyword evidence="3" id="KW-1003">Cell membrane</keyword>
<dbReference type="PROSITE" id="PS50928">
    <property type="entry name" value="ABC_TM1"/>
    <property type="match status" value="1"/>
</dbReference>
<reference evidence="9" key="1">
    <citation type="submission" date="2020-05" db="EMBL/GenBank/DDBJ databases">
        <authorList>
            <person name="Chiriac C."/>
            <person name="Salcher M."/>
            <person name="Ghai R."/>
            <person name="Kavagutti S V."/>
        </authorList>
    </citation>
    <scope>NUCLEOTIDE SEQUENCE</scope>
</reference>
<evidence type="ECO:0000256" key="3">
    <source>
        <dbReference type="ARBA" id="ARBA00022475"/>
    </source>
</evidence>
<dbReference type="InterPro" id="IPR050901">
    <property type="entry name" value="BP-dep_ABC_trans_perm"/>
</dbReference>
<name>A0A6J6BE88_9ZZZZ</name>
<evidence type="ECO:0000256" key="6">
    <source>
        <dbReference type="ARBA" id="ARBA00023136"/>
    </source>
</evidence>
<dbReference type="Pfam" id="PF00528">
    <property type="entry name" value="BPD_transp_1"/>
    <property type="match status" value="1"/>
</dbReference>
<dbReference type="SUPFAM" id="SSF161098">
    <property type="entry name" value="MetI-like"/>
    <property type="match status" value="1"/>
</dbReference>
<keyword evidence="5 7" id="KW-1133">Transmembrane helix</keyword>
<comment type="subcellular location">
    <subcellularLocation>
        <location evidence="1">Cell membrane</location>
        <topology evidence="1">Multi-pass membrane protein</topology>
    </subcellularLocation>
</comment>
<dbReference type="GO" id="GO:0005886">
    <property type="term" value="C:plasma membrane"/>
    <property type="evidence" value="ECO:0007669"/>
    <property type="project" value="UniProtKB-SubCell"/>
</dbReference>
<sequence length="271" mass="29152">MKKKYGVTLLASIWVFIFLIPLLGALYTALRTDNAISSGPFVWEFDSSFSHFKNAMGAAGYDFANFFKNSIIISIGTVFLTIFISFPASYAIVRLGFGGPWLLRLALALRITPAIFFVIPFYKLFTAYNLIDSPIALILADSFINMTLALLVFSGAINELPLEIEEAAAVDGASIWLTLRNIVLPLLGPGMAAVGVLTFLFSWSDYLFAVVLTSSEATPVTVGAANFVTSYGVRWGDISAAVCLSVLPPLVFATAAQKYLVKGLSSGAVKG</sequence>
<dbReference type="EMBL" id="CAEZSI010000043">
    <property type="protein sequence ID" value="CAB4537226.1"/>
    <property type="molecule type" value="Genomic_DNA"/>
</dbReference>
<keyword evidence="4 7" id="KW-0812">Transmembrane</keyword>
<protein>
    <submittedName>
        <fullName evidence="9">Unannotated protein</fullName>
    </submittedName>
</protein>
<evidence type="ECO:0000256" key="7">
    <source>
        <dbReference type="SAM" id="Phobius"/>
    </source>
</evidence>
<feature type="transmembrane region" description="Helical" evidence="7">
    <location>
        <begin position="182"/>
        <end position="203"/>
    </location>
</feature>
<dbReference type="AlphaFoldDB" id="A0A6J6BE88"/>
<keyword evidence="2" id="KW-0813">Transport</keyword>
<feature type="transmembrane region" description="Helical" evidence="7">
    <location>
        <begin position="7"/>
        <end position="30"/>
    </location>
</feature>
<dbReference type="InterPro" id="IPR035906">
    <property type="entry name" value="MetI-like_sf"/>
</dbReference>
<proteinExistence type="predicted"/>
<gene>
    <name evidence="9" type="ORF">UFOPK1412_00457</name>
</gene>
<dbReference type="InterPro" id="IPR000515">
    <property type="entry name" value="MetI-like"/>
</dbReference>
<feature type="transmembrane region" description="Helical" evidence="7">
    <location>
        <begin position="238"/>
        <end position="256"/>
    </location>
</feature>
<evidence type="ECO:0000256" key="2">
    <source>
        <dbReference type="ARBA" id="ARBA00022448"/>
    </source>
</evidence>
<feature type="transmembrane region" description="Helical" evidence="7">
    <location>
        <begin position="105"/>
        <end position="122"/>
    </location>
</feature>
<dbReference type="PANTHER" id="PTHR32243:SF18">
    <property type="entry name" value="INNER MEMBRANE ABC TRANSPORTER PERMEASE PROTEIN YCJP"/>
    <property type="match status" value="1"/>
</dbReference>
<dbReference type="GO" id="GO:0055085">
    <property type="term" value="P:transmembrane transport"/>
    <property type="evidence" value="ECO:0007669"/>
    <property type="project" value="InterPro"/>
</dbReference>
<feature type="transmembrane region" description="Helical" evidence="7">
    <location>
        <begin position="71"/>
        <end position="93"/>
    </location>
</feature>
<evidence type="ECO:0000313" key="9">
    <source>
        <dbReference type="EMBL" id="CAB4537226.1"/>
    </source>
</evidence>
<feature type="transmembrane region" description="Helical" evidence="7">
    <location>
        <begin position="134"/>
        <end position="153"/>
    </location>
</feature>
<organism evidence="9">
    <name type="scientific">freshwater metagenome</name>
    <dbReference type="NCBI Taxonomy" id="449393"/>
    <lineage>
        <taxon>unclassified sequences</taxon>
        <taxon>metagenomes</taxon>
        <taxon>ecological metagenomes</taxon>
    </lineage>
</organism>
<feature type="domain" description="ABC transmembrane type-1" evidence="8">
    <location>
        <begin position="67"/>
        <end position="256"/>
    </location>
</feature>
<accession>A0A6J6BE88</accession>
<dbReference type="Gene3D" id="1.10.3720.10">
    <property type="entry name" value="MetI-like"/>
    <property type="match status" value="1"/>
</dbReference>
<keyword evidence="6 7" id="KW-0472">Membrane</keyword>
<evidence type="ECO:0000256" key="5">
    <source>
        <dbReference type="ARBA" id="ARBA00022989"/>
    </source>
</evidence>
<evidence type="ECO:0000256" key="1">
    <source>
        <dbReference type="ARBA" id="ARBA00004651"/>
    </source>
</evidence>